<comment type="caution">
    <text evidence="3">The sequence shown here is derived from an EMBL/GenBank/DDBJ whole genome shotgun (WGS) entry which is preliminary data.</text>
</comment>
<feature type="region of interest" description="Disordered" evidence="1">
    <location>
        <begin position="25"/>
        <end position="44"/>
    </location>
</feature>
<reference evidence="3" key="1">
    <citation type="submission" date="2021-01" db="EMBL/GenBank/DDBJ databases">
        <title>Whole genome shotgun sequence of Actinoplanes cyaneus NBRC 14990.</title>
        <authorList>
            <person name="Komaki H."/>
            <person name="Tamura T."/>
        </authorList>
    </citation>
    <scope>NUCLEOTIDE SEQUENCE</scope>
    <source>
        <strain evidence="3">NBRC 14990</strain>
    </source>
</reference>
<dbReference type="PANTHER" id="PTHR42976">
    <property type="entry name" value="BIFUNCTIONAL CHITINASE/LYSOZYME-RELATED"/>
    <property type="match status" value="1"/>
</dbReference>
<dbReference type="InterPro" id="IPR017853">
    <property type="entry name" value="GH"/>
</dbReference>
<feature type="compositionally biased region" description="Low complexity" evidence="1">
    <location>
        <begin position="29"/>
        <end position="44"/>
    </location>
</feature>
<dbReference type="AlphaFoldDB" id="A0A919IL25"/>
<feature type="signal peptide" evidence="2">
    <location>
        <begin position="1"/>
        <end position="24"/>
    </location>
</feature>
<feature type="chain" id="PRO_5038657522" description="Chitinase" evidence="2">
    <location>
        <begin position="25"/>
        <end position="341"/>
    </location>
</feature>
<dbReference type="PROSITE" id="PS51257">
    <property type="entry name" value="PROKAR_LIPOPROTEIN"/>
    <property type="match status" value="1"/>
</dbReference>
<dbReference type="PANTHER" id="PTHR42976:SF1">
    <property type="entry name" value="GH18 DOMAIN-CONTAINING PROTEIN-RELATED"/>
    <property type="match status" value="1"/>
</dbReference>
<evidence type="ECO:0000256" key="2">
    <source>
        <dbReference type="SAM" id="SignalP"/>
    </source>
</evidence>
<accession>A0A919IL25</accession>
<dbReference type="InterPro" id="IPR052750">
    <property type="entry name" value="GH18_Chitinase"/>
</dbReference>
<evidence type="ECO:0000313" key="3">
    <source>
        <dbReference type="EMBL" id="GID68025.1"/>
    </source>
</evidence>
<gene>
    <name evidence="3" type="ORF">Acy02nite_59060</name>
</gene>
<sequence>MASHRLAYVSAAALLMAVSGCSSDDDKSTATPAPSSATAPASTSASATTIPATLRSAPYVDVVSGSLDIADVAAKTGQADFTLAFVLADSAGACTPTWGGKTAIGDSTVAASIGEITTAGGSAIVATGGATGTYLESACTQDQLVTAYGTALDAAGSNRLDVDIEQSVTVETVAGALAALQKARGTAITVTLPVEGITAGLADPGIELLQAVEDTGAEVTVNAMTMNFDAAGGGWGRAMTTAAEAVKDDLDSIWTEKSDAELYEMLGVTPMIGVNNSGGTTKSADATYLLDWAAGKDLGFVRFWSVNRDNGNCTDGSVASNCSGISQTTYQFTDQFHDYAG</sequence>
<organism evidence="3 4">
    <name type="scientific">Actinoplanes cyaneus</name>
    <dbReference type="NCBI Taxonomy" id="52696"/>
    <lineage>
        <taxon>Bacteria</taxon>
        <taxon>Bacillati</taxon>
        <taxon>Actinomycetota</taxon>
        <taxon>Actinomycetes</taxon>
        <taxon>Micromonosporales</taxon>
        <taxon>Micromonosporaceae</taxon>
        <taxon>Actinoplanes</taxon>
    </lineage>
</organism>
<dbReference type="RefSeq" id="WP_239175328.1">
    <property type="nucleotide sequence ID" value="NZ_BAAAUC010000084.1"/>
</dbReference>
<protein>
    <recommendedName>
        <fullName evidence="5">Chitinase</fullName>
    </recommendedName>
</protein>
<dbReference type="Gene3D" id="3.20.20.80">
    <property type="entry name" value="Glycosidases"/>
    <property type="match status" value="1"/>
</dbReference>
<proteinExistence type="predicted"/>
<evidence type="ECO:0000256" key="1">
    <source>
        <dbReference type="SAM" id="MobiDB-lite"/>
    </source>
</evidence>
<keyword evidence="4" id="KW-1185">Reference proteome</keyword>
<evidence type="ECO:0000313" key="4">
    <source>
        <dbReference type="Proteomes" id="UP000619479"/>
    </source>
</evidence>
<name>A0A919IL25_9ACTN</name>
<dbReference type="Proteomes" id="UP000619479">
    <property type="component" value="Unassembled WGS sequence"/>
</dbReference>
<dbReference type="SUPFAM" id="SSF51445">
    <property type="entry name" value="(Trans)glycosidases"/>
    <property type="match status" value="1"/>
</dbReference>
<keyword evidence="2" id="KW-0732">Signal</keyword>
<evidence type="ECO:0008006" key="5">
    <source>
        <dbReference type="Google" id="ProtNLM"/>
    </source>
</evidence>
<dbReference type="EMBL" id="BOMH01000043">
    <property type="protein sequence ID" value="GID68025.1"/>
    <property type="molecule type" value="Genomic_DNA"/>
</dbReference>